<evidence type="ECO:0000313" key="2">
    <source>
        <dbReference type="Proteomes" id="UP000259602"/>
    </source>
</evidence>
<proteinExistence type="predicted"/>
<keyword evidence="2" id="KW-1185">Reference proteome</keyword>
<dbReference type="GeneID" id="55605494"/>
<name>A0A343LE54_9CAUD</name>
<sequence length="135" mass="15480">MPNELNEALLDVYDVLRDYGDTLKIYIENSGTVTKDEYGSIISRSESGVLEFYVYPFTQNPSQKELEKLGIRENVDCIAYLSQYEFQDKNLTIRSIDSIRAKVVHGDDEYSIKEKSEYSPFGGTTLYVVLGLKRK</sequence>
<dbReference type="EMBL" id="MF974396">
    <property type="protein sequence ID" value="ATN94964.1"/>
    <property type="molecule type" value="Genomic_DNA"/>
</dbReference>
<dbReference type="KEGG" id="vg:55605494"/>
<reference evidence="1 2" key="1">
    <citation type="journal article" date="2018" name="Sci. Rep.">
        <title>Characterization of LE3 and LE4, the only lytic phages known to infect the spirochete Leptospira.</title>
        <authorList>
            <person name="Schiettekatte O."/>
            <person name="Vincent A.T."/>
            <person name="Malosse C."/>
            <person name="Lechat P."/>
            <person name="Chamot-Rooke J."/>
            <person name="Veyrier F.J."/>
            <person name="Picardeau M."/>
            <person name="Bourhy P."/>
        </authorList>
    </citation>
    <scope>NUCLEOTIDE SEQUENCE [LARGE SCALE GENOMIC DNA]</scope>
</reference>
<organism evidence="1 2">
    <name type="scientific">Leptospira phage LE3</name>
    <dbReference type="NCBI Taxonomy" id="2041382"/>
    <lineage>
        <taxon>Viruses</taxon>
        <taxon>Duplodnaviria</taxon>
        <taxon>Heunggongvirae</taxon>
        <taxon>Uroviricota</taxon>
        <taxon>Caudoviricetes</taxon>
        <taxon>Nylescharonvirus</taxon>
        <taxon>Nylescharonvirus LE3</taxon>
    </lineage>
</organism>
<protein>
    <submittedName>
        <fullName evidence="1">Uncharacterized protein</fullName>
    </submittedName>
</protein>
<evidence type="ECO:0000313" key="1">
    <source>
        <dbReference type="EMBL" id="ATN94964.1"/>
    </source>
</evidence>
<dbReference type="RefSeq" id="YP_009835422.1">
    <property type="nucleotide sequence ID" value="NC_048678.1"/>
</dbReference>
<dbReference type="Proteomes" id="UP000259602">
    <property type="component" value="Segment"/>
</dbReference>
<accession>A0A343LE54</accession>